<evidence type="ECO:0000313" key="3">
    <source>
        <dbReference type="EMBL" id="MFD1039503.1"/>
    </source>
</evidence>
<sequence length="105" mass="12259">MSNQSKKRDDQANELRKLLNEVQQSETTQEKKSSSYIADSVPTREVDILNLPTRKEVHNEKGKRTKIKVSRPYLRLYVVIILILSIVAIAYYLWEEEIVSLFSSF</sequence>
<name>A0ABW3LM88_9BACI</name>
<keyword evidence="1" id="KW-0175">Coiled coil</keyword>
<dbReference type="RefSeq" id="WP_390363163.1">
    <property type="nucleotide sequence ID" value="NZ_JBHTKJ010000037.1"/>
</dbReference>
<keyword evidence="2" id="KW-0472">Membrane</keyword>
<feature type="coiled-coil region" evidence="1">
    <location>
        <begin position="1"/>
        <end position="28"/>
    </location>
</feature>
<protein>
    <submittedName>
        <fullName evidence="3">Uncharacterized protein</fullName>
    </submittedName>
</protein>
<organism evidence="3 4">
    <name type="scientific">Virgibacillus byunsanensis</name>
    <dbReference type="NCBI Taxonomy" id="570945"/>
    <lineage>
        <taxon>Bacteria</taxon>
        <taxon>Bacillati</taxon>
        <taxon>Bacillota</taxon>
        <taxon>Bacilli</taxon>
        <taxon>Bacillales</taxon>
        <taxon>Bacillaceae</taxon>
        <taxon>Virgibacillus</taxon>
    </lineage>
</organism>
<comment type="caution">
    <text evidence="3">The sequence shown here is derived from an EMBL/GenBank/DDBJ whole genome shotgun (WGS) entry which is preliminary data.</text>
</comment>
<evidence type="ECO:0000256" key="1">
    <source>
        <dbReference type="SAM" id="Coils"/>
    </source>
</evidence>
<gene>
    <name evidence="3" type="ORF">ACFQ3N_14025</name>
</gene>
<keyword evidence="2" id="KW-0812">Transmembrane</keyword>
<evidence type="ECO:0000313" key="4">
    <source>
        <dbReference type="Proteomes" id="UP001597040"/>
    </source>
</evidence>
<evidence type="ECO:0000256" key="2">
    <source>
        <dbReference type="SAM" id="Phobius"/>
    </source>
</evidence>
<feature type="transmembrane region" description="Helical" evidence="2">
    <location>
        <begin position="73"/>
        <end position="94"/>
    </location>
</feature>
<dbReference type="Proteomes" id="UP001597040">
    <property type="component" value="Unassembled WGS sequence"/>
</dbReference>
<proteinExistence type="predicted"/>
<keyword evidence="4" id="KW-1185">Reference proteome</keyword>
<accession>A0ABW3LM88</accession>
<dbReference type="EMBL" id="JBHTKJ010000037">
    <property type="protein sequence ID" value="MFD1039503.1"/>
    <property type="molecule type" value="Genomic_DNA"/>
</dbReference>
<reference evidence="4" key="1">
    <citation type="journal article" date="2019" name="Int. J. Syst. Evol. Microbiol.">
        <title>The Global Catalogue of Microorganisms (GCM) 10K type strain sequencing project: providing services to taxonomists for standard genome sequencing and annotation.</title>
        <authorList>
            <consortium name="The Broad Institute Genomics Platform"/>
            <consortium name="The Broad Institute Genome Sequencing Center for Infectious Disease"/>
            <person name="Wu L."/>
            <person name="Ma J."/>
        </authorList>
    </citation>
    <scope>NUCLEOTIDE SEQUENCE [LARGE SCALE GENOMIC DNA]</scope>
    <source>
        <strain evidence="4">CCUG 56754</strain>
    </source>
</reference>
<keyword evidence="2" id="KW-1133">Transmembrane helix</keyword>